<feature type="region of interest" description="Disordered" evidence="5">
    <location>
        <begin position="1"/>
        <end position="155"/>
    </location>
</feature>
<dbReference type="InterPro" id="IPR001766">
    <property type="entry name" value="Fork_head_dom"/>
</dbReference>
<evidence type="ECO:0000313" key="7">
    <source>
        <dbReference type="EMBL" id="OJJ41301.1"/>
    </source>
</evidence>
<dbReference type="InterPro" id="IPR036388">
    <property type="entry name" value="WH-like_DNA-bd_sf"/>
</dbReference>
<comment type="subcellular location">
    <subcellularLocation>
        <location evidence="1 4">Nucleus</location>
    </subcellularLocation>
</comment>
<feature type="region of interest" description="Disordered" evidence="5">
    <location>
        <begin position="695"/>
        <end position="726"/>
    </location>
</feature>
<dbReference type="EMBL" id="KV878209">
    <property type="protein sequence ID" value="OJJ41301.1"/>
    <property type="molecule type" value="Genomic_DNA"/>
</dbReference>
<evidence type="ECO:0000256" key="5">
    <source>
        <dbReference type="SAM" id="MobiDB-lite"/>
    </source>
</evidence>
<dbReference type="InterPro" id="IPR050211">
    <property type="entry name" value="FOX_domain-containing"/>
</dbReference>
<dbReference type="GO" id="GO:0001228">
    <property type="term" value="F:DNA-binding transcription activator activity, RNA polymerase II-specific"/>
    <property type="evidence" value="ECO:0007669"/>
    <property type="project" value="UniProtKB-ARBA"/>
</dbReference>
<sequence length="726" mass="78956">MNSTRPAPIAQRFPEASSPYDSEIFQSHSARLEPSPLPLQPIENASSTPDYVLNPPSSVPNKPSPRKAHRRSSLAQSGRAKLGFVSITAPTPPMFTTDSPTKKPPFNTYSHSAIPPSSSMPQSALFTTFSSVNPEKAPPRDNQPTNEPLNDSFADFPDPSYGAKVPLKRTLMEAAPLKERSAKKLKREDVISIYLPEPHEMPPIEDDGTKPPYSYATLIGMSILRAPNRRLTLAQIYKWISDTFSYYKNSDPGWQNSIRHNLSLNKAFIKQERPKDDPGKGNYWAIEPGMESQFLKDKPLRRATMSSLPLPAAPQRESSSLPQNTGTATWVVPPPPIHSTASKPSQNVDLSSDATLPASDPALQEDTGDESANAVVPQGRPPRSSPPPPIHSSPPVAPPRFTRPGTPPTPSQTVASSAIVPRPRKRKSAAMNDSGYFSSLESSAMRPNKASHILTSDLDIDPPRIKRGRAEEEIARIRSSSHDISPSHSGALKDSGLIVGSSPLRGEYVSMLPPPLTPVIKFKKPAKPPPSVSPNTNLRNHRKKIQQMVNSPIKHLGLTDEDLPWSPAFNIQDETFTPNDNFHASFDVFADSAIENASTPACGSPEKRSVKRARADGGAGGTALADITAINVNSRTGLPSLTSNKSKALLFPESPSKMPDSSRFIDATHDDFFSFHLFDESPGEVDGVDLLQGFQKIGGQTKEEPAKPKAPASRPHLNHRSNTSLF</sequence>
<dbReference type="STRING" id="1073089.A0A1L9S2B9"/>
<dbReference type="Proteomes" id="UP000184383">
    <property type="component" value="Unassembled WGS sequence"/>
</dbReference>
<keyword evidence="2 4" id="KW-0238">DNA-binding</keyword>
<organism evidence="7 8">
    <name type="scientific">Aspergillus wentii DTO 134E9</name>
    <dbReference type="NCBI Taxonomy" id="1073089"/>
    <lineage>
        <taxon>Eukaryota</taxon>
        <taxon>Fungi</taxon>
        <taxon>Dikarya</taxon>
        <taxon>Ascomycota</taxon>
        <taxon>Pezizomycotina</taxon>
        <taxon>Eurotiomycetes</taxon>
        <taxon>Eurotiomycetidae</taxon>
        <taxon>Eurotiales</taxon>
        <taxon>Aspergillaceae</taxon>
        <taxon>Aspergillus</taxon>
        <taxon>Aspergillus subgen. Cremei</taxon>
    </lineage>
</organism>
<dbReference type="SMART" id="SM00339">
    <property type="entry name" value="FH"/>
    <property type="match status" value="1"/>
</dbReference>
<dbReference type="CDD" id="cd00059">
    <property type="entry name" value="FH_FOX"/>
    <property type="match status" value="1"/>
</dbReference>
<dbReference type="Gene3D" id="1.10.10.10">
    <property type="entry name" value="Winged helix-like DNA-binding domain superfamily/Winged helix DNA-binding domain"/>
    <property type="match status" value="1"/>
</dbReference>
<evidence type="ECO:0000259" key="6">
    <source>
        <dbReference type="PROSITE" id="PS50039"/>
    </source>
</evidence>
<accession>A0A1L9S2B9</accession>
<proteinExistence type="predicted"/>
<name>A0A1L9S2B9_ASPWE</name>
<evidence type="ECO:0000256" key="4">
    <source>
        <dbReference type="PROSITE-ProRule" id="PRU00089"/>
    </source>
</evidence>
<feature type="compositionally biased region" description="Polar residues" evidence="5">
    <location>
        <begin position="107"/>
        <end position="133"/>
    </location>
</feature>
<dbReference type="PANTHER" id="PTHR11829">
    <property type="entry name" value="FORKHEAD BOX PROTEIN"/>
    <property type="match status" value="1"/>
</dbReference>
<feature type="region of interest" description="Disordered" evidence="5">
    <location>
        <begin position="309"/>
        <end position="448"/>
    </location>
</feature>
<feature type="compositionally biased region" description="Pro residues" evidence="5">
    <location>
        <begin position="379"/>
        <end position="398"/>
    </location>
</feature>
<feature type="compositionally biased region" description="Polar residues" evidence="5">
    <location>
        <begin position="339"/>
        <end position="354"/>
    </location>
</feature>
<dbReference type="PROSITE" id="PS50039">
    <property type="entry name" value="FORK_HEAD_3"/>
    <property type="match status" value="1"/>
</dbReference>
<dbReference type="AlphaFoldDB" id="A0A1L9S2B9"/>
<evidence type="ECO:0000313" key="8">
    <source>
        <dbReference type="Proteomes" id="UP000184383"/>
    </source>
</evidence>
<dbReference type="PROSITE" id="PS00658">
    <property type="entry name" value="FORK_HEAD_2"/>
    <property type="match status" value="1"/>
</dbReference>
<dbReference type="FunFam" id="1.10.10.10:FF:000260">
    <property type="entry name" value="Forkhead transcription factor (Sep1)"/>
    <property type="match status" value="1"/>
</dbReference>
<dbReference type="InterPro" id="IPR030456">
    <property type="entry name" value="TF_fork_head_CS_2"/>
</dbReference>
<dbReference type="GO" id="GO:0000978">
    <property type="term" value="F:RNA polymerase II cis-regulatory region sequence-specific DNA binding"/>
    <property type="evidence" value="ECO:0007669"/>
    <property type="project" value="UniProtKB-ARBA"/>
</dbReference>
<dbReference type="SUPFAM" id="SSF46785">
    <property type="entry name" value="Winged helix' DNA-binding domain"/>
    <property type="match status" value="1"/>
</dbReference>
<dbReference type="PANTHER" id="PTHR11829:SF343">
    <property type="entry name" value="FORK-HEAD DOMAIN-CONTAINING PROTEIN"/>
    <property type="match status" value="1"/>
</dbReference>
<keyword evidence="8" id="KW-1185">Reference proteome</keyword>
<dbReference type="GO" id="GO:0005634">
    <property type="term" value="C:nucleus"/>
    <property type="evidence" value="ECO:0007669"/>
    <property type="project" value="UniProtKB-SubCell"/>
</dbReference>
<dbReference type="Pfam" id="PF00250">
    <property type="entry name" value="Forkhead"/>
    <property type="match status" value="1"/>
</dbReference>
<dbReference type="PRINTS" id="PR00053">
    <property type="entry name" value="FORKHEAD"/>
</dbReference>
<feature type="DNA-binding region" description="Fork-head" evidence="4">
    <location>
        <begin position="210"/>
        <end position="304"/>
    </location>
</feature>
<dbReference type="InterPro" id="IPR036390">
    <property type="entry name" value="WH_DNA-bd_sf"/>
</dbReference>
<gene>
    <name evidence="7" type="ORF">ASPWEDRAFT_47908</name>
</gene>
<feature type="compositionally biased region" description="Polar residues" evidence="5">
    <location>
        <begin position="316"/>
        <end position="328"/>
    </location>
</feature>
<keyword evidence="3 4" id="KW-0539">Nucleus</keyword>
<dbReference type="GeneID" id="63752876"/>
<dbReference type="OrthoDB" id="5954824at2759"/>
<evidence type="ECO:0000256" key="3">
    <source>
        <dbReference type="ARBA" id="ARBA00023242"/>
    </source>
</evidence>
<feature type="domain" description="Fork-head" evidence="6">
    <location>
        <begin position="210"/>
        <end position="304"/>
    </location>
</feature>
<dbReference type="VEuPathDB" id="FungiDB:ASPWEDRAFT_47908"/>
<protein>
    <recommendedName>
        <fullName evidence="6">Fork-head domain-containing protein</fullName>
    </recommendedName>
</protein>
<evidence type="ECO:0000256" key="2">
    <source>
        <dbReference type="ARBA" id="ARBA00023125"/>
    </source>
</evidence>
<dbReference type="RefSeq" id="XP_040694977.1">
    <property type="nucleotide sequence ID" value="XM_040837028.1"/>
</dbReference>
<reference evidence="8" key="1">
    <citation type="journal article" date="2017" name="Genome Biol.">
        <title>Comparative genomics reveals high biological diversity and specific adaptations in the industrially and medically important fungal genus Aspergillus.</title>
        <authorList>
            <person name="de Vries R.P."/>
            <person name="Riley R."/>
            <person name="Wiebenga A."/>
            <person name="Aguilar-Osorio G."/>
            <person name="Amillis S."/>
            <person name="Uchima C.A."/>
            <person name="Anderluh G."/>
            <person name="Asadollahi M."/>
            <person name="Askin M."/>
            <person name="Barry K."/>
            <person name="Battaglia E."/>
            <person name="Bayram O."/>
            <person name="Benocci T."/>
            <person name="Braus-Stromeyer S.A."/>
            <person name="Caldana C."/>
            <person name="Canovas D."/>
            <person name="Cerqueira G.C."/>
            <person name="Chen F."/>
            <person name="Chen W."/>
            <person name="Choi C."/>
            <person name="Clum A."/>
            <person name="Dos Santos R.A."/>
            <person name="Damasio A.R."/>
            <person name="Diallinas G."/>
            <person name="Emri T."/>
            <person name="Fekete E."/>
            <person name="Flipphi M."/>
            <person name="Freyberg S."/>
            <person name="Gallo A."/>
            <person name="Gournas C."/>
            <person name="Habgood R."/>
            <person name="Hainaut M."/>
            <person name="Harispe M.L."/>
            <person name="Henrissat B."/>
            <person name="Hilden K.S."/>
            <person name="Hope R."/>
            <person name="Hossain A."/>
            <person name="Karabika E."/>
            <person name="Karaffa L."/>
            <person name="Karanyi Z."/>
            <person name="Krasevec N."/>
            <person name="Kuo A."/>
            <person name="Kusch H."/>
            <person name="LaButti K."/>
            <person name="Lagendijk E.L."/>
            <person name="Lapidus A."/>
            <person name="Levasseur A."/>
            <person name="Lindquist E."/>
            <person name="Lipzen A."/>
            <person name="Logrieco A.F."/>
            <person name="MacCabe A."/>
            <person name="Maekelae M.R."/>
            <person name="Malavazi I."/>
            <person name="Melin P."/>
            <person name="Meyer V."/>
            <person name="Mielnichuk N."/>
            <person name="Miskei M."/>
            <person name="Molnar A.P."/>
            <person name="Mule G."/>
            <person name="Ngan C.Y."/>
            <person name="Orejas M."/>
            <person name="Orosz E."/>
            <person name="Ouedraogo J.P."/>
            <person name="Overkamp K.M."/>
            <person name="Park H.-S."/>
            <person name="Perrone G."/>
            <person name="Piumi F."/>
            <person name="Punt P.J."/>
            <person name="Ram A.F."/>
            <person name="Ramon A."/>
            <person name="Rauscher S."/>
            <person name="Record E."/>
            <person name="Riano-Pachon D.M."/>
            <person name="Robert V."/>
            <person name="Roehrig J."/>
            <person name="Ruller R."/>
            <person name="Salamov A."/>
            <person name="Salih N.S."/>
            <person name="Samson R.A."/>
            <person name="Sandor E."/>
            <person name="Sanguinetti M."/>
            <person name="Schuetze T."/>
            <person name="Sepcic K."/>
            <person name="Shelest E."/>
            <person name="Sherlock G."/>
            <person name="Sophianopoulou V."/>
            <person name="Squina F.M."/>
            <person name="Sun H."/>
            <person name="Susca A."/>
            <person name="Todd R.B."/>
            <person name="Tsang A."/>
            <person name="Unkles S.E."/>
            <person name="van de Wiele N."/>
            <person name="van Rossen-Uffink D."/>
            <person name="Oliveira J.V."/>
            <person name="Vesth T.C."/>
            <person name="Visser J."/>
            <person name="Yu J.-H."/>
            <person name="Zhou M."/>
            <person name="Andersen M.R."/>
            <person name="Archer D.B."/>
            <person name="Baker S.E."/>
            <person name="Benoit I."/>
            <person name="Brakhage A.A."/>
            <person name="Braus G.H."/>
            <person name="Fischer R."/>
            <person name="Frisvad J.C."/>
            <person name="Goldman G.H."/>
            <person name="Houbraken J."/>
            <person name="Oakley B."/>
            <person name="Pocsi I."/>
            <person name="Scazzocchio C."/>
            <person name="Seiboth B."/>
            <person name="vanKuyk P.A."/>
            <person name="Wortman J."/>
            <person name="Dyer P.S."/>
            <person name="Grigoriev I.V."/>
        </authorList>
    </citation>
    <scope>NUCLEOTIDE SEQUENCE [LARGE SCALE GENOMIC DNA]</scope>
    <source>
        <strain evidence="8">DTO 134E9</strain>
    </source>
</reference>
<evidence type="ECO:0000256" key="1">
    <source>
        <dbReference type="ARBA" id="ARBA00004123"/>
    </source>
</evidence>